<feature type="transmembrane region" description="Helical" evidence="1">
    <location>
        <begin position="21"/>
        <end position="40"/>
    </location>
</feature>
<evidence type="ECO:0000313" key="3">
    <source>
        <dbReference type="Proteomes" id="UP000285211"/>
    </source>
</evidence>
<evidence type="ECO:0000313" key="2">
    <source>
        <dbReference type="EMBL" id="RVT79649.1"/>
    </source>
</evidence>
<keyword evidence="3" id="KW-1185">Reference proteome</keyword>
<gene>
    <name evidence="2" type="ORF">EOD40_00625</name>
</gene>
<dbReference type="RefSeq" id="WP_128192968.1">
    <property type="nucleotide sequence ID" value="NZ_SACJ01000001.1"/>
</dbReference>
<dbReference type="Proteomes" id="UP000285211">
    <property type="component" value="Unassembled WGS sequence"/>
</dbReference>
<keyword evidence="1" id="KW-0472">Membrane</keyword>
<keyword evidence="1" id="KW-1133">Transmembrane helix</keyword>
<sequence length="102" mass="10669">MNIIERIKAPTPKFFKRLRSIGLALLAISGSVIAAPVVLPSIVVSIAGYAALAGGVISAISQVTVDDASLRQAQGNNDSELDIKDALGQDQDKLNLPRDGTE</sequence>
<accession>A0A437L2W8</accession>
<feature type="transmembrane region" description="Helical" evidence="1">
    <location>
        <begin position="46"/>
        <end position="65"/>
    </location>
</feature>
<name>A0A437L2W8_9FLAO</name>
<reference evidence="2 3" key="1">
    <citation type="submission" date="2019-01" db="EMBL/GenBank/DDBJ databases">
        <authorList>
            <person name="Chen W.-M."/>
        </authorList>
    </citation>
    <scope>NUCLEOTIDE SEQUENCE [LARGE SCALE GENOMIC DNA]</scope>
    <source>
        <strain evidence="2 3">BBQ-12</strain>
    </source>
</reference>
<keyword evidence="1" id="KW-0812">Transmembrane</keyword>
<organism evidence="2 3">
    <name type="scientific">Flavobacterium sufflavum</name>
    <dbReference type="NCBI Taxonomy" id="1921138"/>
    <lineage>
        <taxon>Bacteria</taxon>
        <taxon>Pseudomonadati</taxon>
        <taxon>Bacteroidota</taxon>
        <taxon>Flavobacteriia</taxon>
        <taxon>Flavobacteriales</taxon>
        <taxon>Flavobacteriaceae</taxon>
        <taxon>Flavobacterium</taxon>
    </lineage>
</organism>
<dbReference type="OrthoDB" id="679091at2"/>
<evidence type="ECO:0000256" key="1">
    <source>
        <dbReference type="SAM" id="Phobius"/>
    </source>
</evidence>
<comment type="caution">
    <text evidence="2">The sequence shown here is derived from an EMBL/GenBank/DDBJ whole genome shotgun (WGS) entry which is preliminary data.</text>
</comment>
<protein>
    <submittedName>
        <fullName evidence="2">Uncharacterized protein</fullName>
    </submittedName>
</protein>
<dbReference type="AlphaFoldDB" id="A0A437L2W8"/>
<dbReference type="EMBL" id="SACJ01000001">
    <property type="protein sequence ID" value="RVT79649.1"/>
    <property type="molecule type" value="Genomic_DNA"/>
</dbReference>
<proteinExistence type="predicted"/>